<reference evidence="1" key="1">
    <citation type="submission" date="2020-08" db="EMBL/GenBank/DDBJ databases">
        <title>Genome sequencing and assembly of the red palm weevil Rhynchophorus ferrugineus.</title>
        <authorList>
            <person name="Dias G.B."/>
            <person name="Bergman C.M."/>
            <person name="Manee M."/>
        </authorList>
    </citation>
    <scope>NUCLEOTIDE SEQUENCE</scope>
    <source>
        <strain evidence="1">AA-2017</strain>
        <tissue evidence="1">Whole larva</tissue>
    </source>
</reference>
<proteinExistence type="predicted"/>
<dbReference type="EMBL" id="JAACXV010000001">
    <property type="protein sequence ID" value="KAF7288087.1"/>
    <property type="molecule type" value="Genomic_DNA"/>
</dbReference>
<organism evidence="1 2">
    <name type="scientific">Rhynchophorus ferrugineus</name>
    <name type="common">Red palm weevil</name>
    <name type="synonym">Curculio ferrugineus</name>
    <dbReference type="NCBI Taxonomy" id="354439"/>
    <lineage>
        <taxon>Eukaryota</taxon>
        <taxon>Metazoa</taxon>
        <taxon>Ecdysozoa</taxon>
        <taxon>Arthropoda</taxon>
        <taxon>Hexapoda</taxon>
        <taxon>Insecta</taxon>
        <taxon>Pterygota</taxon>
        <taxon>Neoptera</taxon>
        <taxon>Endopterygota</taxon>
        <taxon>Coleoptera</taxon>
        <taxon>Polyphaga</taxon>
        <taxon>Cucujiformia</taxon>
        <taxon>Curculionidae</taxon>
        <taxon>Dryophthorinae</taxon>
        <taxon>Rhynchophorus</taxon>
    </lineage>
</organism>
<dbReference type="Proteomes" id="UP000625711">
    <property type="component" value="Unassembled WGS sequence"/>
</dbReference>
<evidence type="ECO:0000313" key="2">
    <source>
        <dbReference type="Proteomes" id="UP000625711"/>
    </source>
</evidence>
<dbReference type="AlphaFoldDB" id="A0A834J3V8"/>
<accession>A0A834J3V8</accession>
<protein>
    <submittedName>
        <fullName evidence="1">Uncharacterized protein</fullName>
    </submittedName>
</protein>
<evidence type="ECO:0000313" key="1">
    <source>
        <dbReference type="EMBL" id="KAF7288087.1"/>
    </source>
</evidence>
<sequence length="136" mass="15223">MAGPLRPTGNLSASLRRTGPFHSRRWSGTLPVNHVSIESHLYRSAKKDISIFAGDISLILIISGPFRPSDPDDDVERWRTFVVIWDQLGSAYPYARFPTIRFFRWSIPTDCLSVKVHLGGRPTPEGHPRLGGNNAD</sequence>
<comment type="caution">
    <text evidence="1">The sequence shown here is derived from an EMBL/GenBank/DDBJ whole genome shotgun (WGS) entry which is preliminary data.</text>
</comment>
<keyword evidence="2" id="KW-1185">Reference proteome</keyword>
<gene>
    <name evidence="1" type="ORF">GWI33_000140</name>
</gene>
<name>A0A834J3V8_RHYFE</name>